<keyword evidence="2" id="KW-0732">Signal</keyword>
<evidence type="ECO:0000256" key="2">
    <source>
        <dbReference type="SAM" id="SignalP"/>
    </source>
</evidence>
<feature type="compositionally biased region" description="Pro residues" evidence="1">
    <location>
        <begin position="123"/>
        <end position="136"/>
    </location>
</feature>
<evidence type="ECO:0000313" key="3">
    <source>
        <dbReference type="EMBL" id="EGF98967.1"/>
    </source>
</evidence>
<dbReference type="eggNOG" id="ENOG502S9QR">
    <property type="taxonomic scope" value="Eukaryota"/>
</dbReference>
<proteinExistence type="predicted"/>
<sequence length="242" mass="24359">MARLMIHSILGALFIVFGSVAADPPVINTPLGVAQCLPSSISFGQGLPPYYISVIPGGQPSAASLMDFPVLSESPYRWVVNQPVGTSITLRIRDSNGQLNYSQQVTVQPGNTDCLSGGGSTPAPAPAPTTPQPPATPNTTSANPPTTTGVSTPPTSNTSASMNTTPTKNTTTATNSTSSTNSTKGSSPFIAPANTTSTTPNTTTSSDNPAAAGANSAAATLGFSLSALSTPFVVGMIISLFA</sequence>
<gene>
    <name evidence="3" type="ORF">MELLADRAFT_118406</name>
</gene>
<evidence type="ECO:0000256" key="1">
    <source>
        <dbReference type="SAM" id="MobiDB-lite"/>
    </source>
</evidence>
<dbReference type="AlphaFoldDB" id="F4S8T7"/>
<evidence type="ECO:0000313" key="4">
    <source>
        <dbReference type="Proteomes" id="UP000001072"/>
    </source>
</evidence>
<dbReference type="EMBL" id="GL883166">
    <property type="protein sequence ID" value="EGF98967.1"/>
    <property type="molecule type" value="Genomic_DNA"/>
</dbReference>
<evidence type="ECO:0008006" key="5">
    <source>
        <dbReference type="Google" id="ProtNLM"/>
    </source>
</evidence>
<dbReference type="OrthoDB" id="3362246at2759"/>
<dbReference type="RefSeq" id="XP_007417795.1">
    <property type="nucleotide sequence ID" value="XM_007417733.1"/>
</dbReference>
<dbReference type="InParanoid" id="F4S8T7"/>
<dbReference type="PANTHER" id="PTHR37487:SF2">
    <property type="entry name" value="EXPRESSED PROTEIN"/>
    <property type="match status" value="1"/>
</dbReference>
<organism evidence="4">
    <name type="scientific">Melampsora larici-populina (strain 98AG31 / pathotype 3-4-7)</name>
    <name type="common">Poplar leaf rust fungus</name>
    <dbReference type="NCBI Taxonomy" id="747676"/>
    <lineage>
        <taxon>Eukaryota</taxon>
        <taxon>Fungi</taxon>
        <taxon>Dikarya</taxon>
        <taxon>Basidiomycota</taxon>
        <taxon>Pucciniomycotina</taxon>
        <taxon>Pucciniomycetes</taxon>
        <taxon>Pucciniales</taxon>
        <taxon>Melampsoraceae</taxon>
        <taxon>Melampsora</taxon>
    </lineage>
</organism>
<name>F4S8T7_MELLP</name>
<reference evidence="4" key="1">
    <citation type="journal article" date="2011" name="Proc. Natl. Acad. Sci. U.S.A.">
        <title>Obligate biotrophy features unraveled by the genomic analysis of rust fungi.</title>
        <authorList>
            <person name="Duplessis S."/>
            <person name="Cuomo C.A."/>
            <person name="Lin Y.-C."/>
            <person name="Aerts A."/>
            <person name="Tisserant E."/>
            <person name="Veneault-Fourrey C."/>
            <person name="Joly D.L."/>
            <person name="Hacquard S."/>
            <person name="Amselem J."/>
            <person name="Cantarel B.L."/>
            <person name="Chiu R."/>
            <person name="Coutinho P.M."/>
            <person name="Feau N."/>
            <person name="Field M."/>
            <person name="Frey P."/>
            <person name="Gelhaye E."/>
            <person name="Goldberg J."/>
            <person name="Grabherr M.G."/>
            <person name="Kodira C.D."/>
            <person name="Kohler A."/>
            <person name="Kuees U."/>
            <person name="Lindquist E.A."/>
            <person name="Lucas S.M."/>
            <person name="Mago R."/>
            <person name="Mauceli E."/>
            <person name="Morin E."/>
            <person name="Murat C."/>
            <person name="Pangilinan J.L."/>
            <person name="Park R."/>
            <person name="Pearson M."/>
            <person name="Quesneville H."/>
            <person name="Rouhier N."/>
            <person name="Sakthikumar S."/>
            <person name="Salamov A.A."/>
            <person name="Schmutz J."/>
            <person name="Selles B."/>
            <person name="Shapiro H."/>
            <person name="Tanguay P."/>
            <person name="Tuskan G.A."/>
            <person name="Henrissat B."/>
            <person name="Van de Peer Y."/>
            <person name="Rouze P."/>
            <person name="Ellis J.G."/>
            <person name="Dodds P.N."/>
            <person name="Schein J.E."/>
            <person name="Zhong S."/>
            <person name="Hamelin R.C."/>
            <person name="Grigoriev I.V."/>
            <person name="Szabo L.J."/>
            <person name="Martin F."/>
        </authorList>
    </citation>
    <scope>NUCLEOTIDE SEQUENCE [LARGE SCALE GENOMIC DNA]</scope>
    <source>
        <strain evidence="4">98AG31 / pathotype 3-4-7</strain>
    </source>
</reference>
<dbReference type="KEGG" id="mlr:MELLADRAFT_118406"/>
<protein>
    <recommendedName>
        <fullName evidence="5">Secreted protein</fullName>
    </recommendedName>
</protein>
<feature type="signal peptide" evidence="2">
    <location>
        <begin position="1"/>
        <end position="22"/>
    </location>
</feature>
<dbReference type="VEuPathDB" id="FungiDB:MELLADRAFT_118406"/>
<dbReference type="HOGENOM" id="CLU_063099_0_1_1"/>
<dbReference type="Proteomes" id="UP000001072">
    <property type="component" value="Unassembled WGS sequence"/>
</dbReference>
<accession>F4S8T7</accession>
<feature type="region of interest" description="Disordered" evidence="1">
    <location>
        <begin position="108"/>
        <end position="212"/>
    </location>
</feature>
<dbReference type="PANTHER" id="PTHR37487">
    <property type="entry name" value="CHROMOSOME 1, WHOLE GENOME SHOTGUN SEQUENCE"/>
    <property type="match status" value="1"/>
</dbReference>
<dbReference type="GeneID" id="18926223"/>
<keyword evidence="4" id="KW-1185">Reference proteome</keyword>
<feature type="chain" id="PRO_5003322083" description="Secreted protein" evidence="2">
    <location>
        <begin position="23"/>
        <end position="242"/>
    </location>
</feature>
<feature type="compositionally biased region" description="Low complexity" evidence="1">
    <location>
        <begin position="137"/>
        <end position="212"/>
    </location>
</feature>